<feature type="transmembrane region" description="Helical" evidence="6">
    <location>
        <begin position="345"/>
        <end position="368"/>
    </location>
</feature>
<feature type="transmembrane region" description="Helical" evidence="6">
    <location>
        <begin position="443"/>
        <end position="463"/>
    </location>
</feature>
<accession>A0ABS7DLP3</accession>
<feature type="transmembrane region" description="Helical" evidence="6">
    <location>
        <begin position="186"/>
        <end position="208"/>
    </location>
</feature>
<feature type="transmembrane region" description="Helical" evidence="6">
    <location>
        <begin position="469"/>
        <end position="491"/>
    </location>
</feature>
<comment type="subcellular location">
    <subcellularLocation>
        <location evidence="1">Cell membrane</location>
        <topology evidence="1">Multi-pass membrane protein</topology>
    </subcellularLocation>
</comment>
<feature type="transmembrane region" description="Helical" evidence="6">
    <location>
        <begin position="88"/>
        <end position="109"/>
    </location>
</feature>
<feature type="transmembrane region" description="Helical" evidence="6">
    <location>
        <begin position="44"/>
        <end position="67"/>
    </location>
</feature>
<dbReference type="PANTHER" id="PTHR30250:SF26">
    <property type="entry name" value="PSMA PROTEIN"/>
    <property type="match status" value="1"/>
</dbReference>
<gene>
    <name evidence="7" type="ORF">J5W02_04085</name>
</gene>
<feature type="transmembrane region" description="Helical" evidence="6">
    <location>
        <begin position="315"/>
        <end position="333"/>
    </location>
</feature>
<proteinExistence type="predicted"/>
<evidence type="ECO:0000256" key="1">
    <source>
        <dbReference type="ARBA" id="ARBA00004651"/>
    </source>
</evidence>
<keyword evidence="3 6" id="KW-0812">Transmembrane</keyword>
<organism evidence="7 8">
    <name type="scientific">Caproiciproducens faecalis</name>
    <dbReference type="NCBI Taxonomy" id="2820301"/>
    <lineage>
        <taxon>Bacteria</taxon>
        <taxon>Bacillati</taxon>
        <taxon>Bacillota</taxon>
        <taxon>Clostridia</taxon>
        <taxon>Eubacteriales</taxon>
        <taxon>Acutalibacteraceae</taxon>
        <taxon>Caproiciproducens</taxon>
    </lineage>
</organism>
<keyword evidence="8" id="KW-1185">Reference proteome</keyword>
<feature type="transmembrane region" description="Helical" evidence="6">
    <location>
        <begin position="162"/>
        <end position="180"/>
    </location>
</feature>
<comment type="caution">
    <text evidence="7">The sequence shown here is derived from an EMBL/GenBank/DDBJ whole genome shotgun (WGS) entry which is preliminary data.</text>
</comment>
<feature type="transmembrane region" description="Helical" evidence="6">
    <location>
        <begin position="263"/>
        <end position="287"/>
    </location>
</feature>
<feature type="transmembrane region" description="Helical" evidence="6">
    <location>
        <begin position="380"/>
        <end position="398"/>
    </location>
</feature>
<evidence type="ECO:0000313" key="8">
    <source>
        <dbReference type="Proteomes" id="UP000719942"/>
    </source>
</evidence>
<dbReference type="InterPro" id="IPR002797">
    <property type="entry name" value="Polysacc_synth"/>
</dbReference>
<keyword evidence="2" id="KW-1003">Cell membrane</keyword>
<evidence type="ECO:0000313" key="7">
    <source>
        <dbReference type="EMBL" id="MBW7571982.1"/>
    </source>
</evidence>
<evidence type="ECO:0000256" key="3">
    <source>
        <dbReference type="ARBA" id="ARBA00022692"/>
    </source>
</evidence>
<keyword evidence="4 6" id="KW-1133">Transmembrane helix</keyword>
<sequence length="516" mass="58196">MKSKINQLKAGVILSYATMAVQSLIAIAYTPVMLRLLGKSEYGVYNLVYSVVSYLGLLSFGFGSAYMRFYSRYQTKHDEDNIARLNGMFISIFSVIALIALAAGAILTMNSEALFSGGLTEHEIHTAKILMELMVFNIAVSFPASVFDSIVTAHEQYIFQRIINLLRTVLNPFLTLPLLLMGYKSISLVVVTTFLTLASFAVNAWFCFIKIKTRFIFNNFNFILLKEIWLFSFYIFLNMLTDQANWSVDKIILGKMKGSSDVAVYSIGAQFNTLYLSFSTAISSVFIPKVNRIVAENDDNNTLTDLFARVGRVQFLVLSFILTGFIFFGEYFIKVWAGKEYATSYITAYHVALWLMIPVTVPLIQNLGLEIQKAKNMHKFRSVIYALITVANVIISVLLCPSFGAIGCAIGTAIALIVGNGFIMNWYYYKRVKLNLYHFWKQILEFAPAFILPCAVGGVMKYLLGIDSVLKFVGLGLIYALVFAFSMWSFGMNNSEKQLFKAPFIKIRSYFVKKEM</sequence>
<reference evidence="7 8" key="1">
    <citation type="submission" date="2021-03" db="EMBL/GenBank/DDBJ databases">
        <title>Caproiciproducens sp. nov. isolated from feces of cow.</title>
        <authorList>
            <person name="Choi J.-Y."/>
        </authorList>
    </citation>
    <scope>NUCLEOTIDE SEQUENCE [LARGE SCALE GENOMIC DNA]</scope>
    <source>
        <strain evidence="7 8">AGMB10547</strain>
    </source>
</reference>
<dbReference type="Pfam" id="PF01943">
    <property type="entry name" value="Polysacc_synt"/>
    <property type="match status" value="1"/>
</dbReference>
<evidence type="ECO:0000256" key="5">
    <source>
        <dbReference type="ARBA" id="ARBA00023136"/>
    </source>
</evidence>
<feature type="transmembrane region" description="Helical" evidence="6">
    <location>
        <begin position="129"/>
        <end position="150"/>
    </location>
</feature>
<evidence type="ECO:0000256" key="4">
    <source>
        <dbReference type="ARBA" id="ARBA00022989"/>
    </source>
</evidence>
<evidence type="ECO:0000256" key="2">
    <source>
        <dbReference type="ARBA" id="ARBA00022475"/>
    </source>
</evidence>
<evidence type="ECO:0000256" key="6">
    <source>
        <dbReference type="SAM" id="Phobius"/>
    </source>
</evidence>
<dbReference type="PANTHER" id="PTHR30250">
    <property type="entry name" value="PST FAMILY PREDICTED COLANIC ACID TRANSPORTER"/>
    <property type="match status" value="1"/>
</dbReference>
<feature type="transmembrane region" description="Helical" evidence="6">
    <location>
        <begin position="12"/>
        <end position="32"/>
    </location>
</feature>
<feature type="transmembrane region" description="Helical" evidence="6">
    <location>
        <begin position="220"/>
        <end position="237"/>
    </location>
</feature>
<protein>
    <submittedName>
        <fullName evidence="7">Polysaccharide biosynthesis protein</fullName>
    </submittedName>
</protein>
<dbReference type="RefSeq" id="WP_219964348.1">
    <property type="nucleotide sequence ID" value="NZ_JAGFNZ010000001.1"/>
</dbReference>
<dbReference type="Proteomes" id="UP000719942">
    <property type="component" value="Unassembled WGS sequence"/>
</dbReference>
<feature type="transmembrane region" description="Helical" evidence="6">
    <location>
        <begin position="404"/>
        <end position="423"/>
    </location>
</feature>
<keyword evidence="5 6" id="KW-0472">Membrane</keyword>
<dbReference type="InterPro" id="IPR050833">
    <property type="entry name" value="Poly_Biosynth_Transport"/>
</dbReference>
<name>A0ABS7DLP3_9FIRM</name>
<dbReference type="EMBL" id="JAGFNZ010000001">
    <property type="protein sequence ID" value="MBW7571982.1"/>
    <property type="molecule type" value="Genomic_DNA"/>
</dbReference>